<dbReference type="RefSeq" id="WP_136948802.1">
    <property type="nucleotide sequence ID" value="NZ_SWFM01000011.1"/>
</dbReference>
<dbReference type="InterPro" id="IPR008286">
    <property type="entry name" value="Prn/Lys/Arg_de-COase_C"/>
</dbReference>
<dbReference type="CDD" id="cd00615">
    <property type="entry name" value="Orn_deC_like"/>
    <property type="match status" value="1"/>
</dbReference>
<name>A0A4U1M9M9_9BACL</name>
<evidence type="ECO:0000256" key="1">
    <source>
        <dbReference type="ARBA" id="ARBA00001933"/>
    </source>
</evidence>
<comment type="cofactor">
    <cofactor evidence="1">
        <name>pyridoxal 5'-phosphate</name>
        <dbReference type="ChEBI" id="CHEBI:597326"/>
    </cofactor>
</comment>
<dbReference type="InterPro" id="IPR015421">
    <property type="entry name" value="PyrdxlP-dep_Trfase_major"/>
</dbReference>
<evidence type="ECO:0000256" key="2">
    <source>
        <dbReference type="ARBA" id="ARBA00010671"/>
    </source>
</evidence>
<protein>
    <submittedName>
        <fullName evidence="8">Aminotransferase class I/II-fold pyridoxal phosphate-dependent enzyme</fullName>
    </submittedName>
</protein>
<dbReference type="Proteomes" id="UP000310541">
    <property type="component" value="Unassembled WGS sequence"/>
</dbReference>
<dbReference type="Gene3D" id="3.40.640.10">
    <property type="entry name" value="Type I PLP-dependent aspartate aminotransferase-like (Major domain)"/>
    <property type="match status" value="1"/>
</dbReference>
<comment type="similarity">
    <text evidence="2">Belongs to the Orn/Lys/Arg decarboxylase class-I family.</text>
</comment>
<dbReference type="GO" id="GO:0016831">
    <property type="term" value="F:carboxy-lyase activity"/>
    <property type="evidence" value="ECO:0007669"/>
    <property type="project" value="UniProtKB-KW"/>
</dbReference>
<dbReference type="InterPro" id="IPR015424">
    <property type="entry name" value="PyrdxlP-dep_Trfase"/>
</dbReference>
<dbReference type="EMBL" id="SWFM01000011">
    <property type="protein sequence ID" value="TKD66905.1"/>
    <property type="molecule type" value="Genomic_DNA"/>
</dbReference>
<feature type="domain" description="Orn/Lys/Arg decarboxylases family 1 pyridoxal-P attachment site" evidence="6">
    <location>
        <begin position="9"/>
        <end position="309"/>
    </location>
</feature>
<keyword evidence="8" id="KW-0032">Aminotransferase</keyword>
<keyword evidence="3" id="KW-0210">Decarboxylase</keyword>
<evidence type="ECO:0000256" key="3">
    <source>
        <dbReference type="ARBA" id="ARBA00022793"/>
    </source>
</evidence>
<keyword evidence="8" id="KW-0808">Transferase</keyword>
<accession>A0A4U1M9M9</accession>
<evidence type="ECO:0000313" key="8">
    <source>
        <dbReference type="EMBL" id="TKD66905.1"/>
    </source>
</evidence>
<dbReference type="InterPro" id="IPR000310">
    <property type="entry name" value="Orn/Lys/Arg_deCO2ase_major_dom"/>
</dbReference>
<dbReference type="SUPFAM" id="SSF55904">
    <property type="entry name" value="Ornithine decarboxylase C-terminal domain"/>
    <property type="match status" value="1"/>
</dbReference>
<dbReference type="Pfam" id="PF03711">
    <property type="entry name" value="OKR_DC_1_C"/>
    <property type="match status" value="1"/>
</dbReference>
<feature type="domain" description="Orn/Lys/Arg decarboxylase C-terminal" evidence="7">
    <location>
        <begin position="397"/>
        <end position="474"/>
    </location>
</feature>
<evidence type="ECO:0000259" key="7">
    <source>
        <dbReference type="Pfam" id="PF03711"/>
    </source>
</evidence>
<reference evidence="8 9" key="1">
    <citation type="submission" date="2019-04" db="EMBL/GenBank/DDBJ databases">
        <title>Genome sequence of Bacillus hwajinpoensis strain Y2.</title>
        <authorList>
            <person name="Fair J.L."/>
            <person name="Maclea K.S."/>
        </authorList>
    </citation>
    <scope>NUCLEOTIDE SEQUENCE [LARGE SCALE GENOMIC DNA]</scope>
    <source>
        <strain evidence="8 9">Y2</strain>
    </source>
</reference>
<dbReference type="InterPro" id="IPR036633">
    <property type="entry name" value="Prn/Lys/Arg_de-COase_C_sf"/>
</dbReference>
<evidence type="ECO:0000256" key="4">
    <source>
        <dbReference type="ARBA" id="ARBA00022898"/>
    </source>
</evidence>
<dbReference type="OrthoDB" id="9815233at2"/>
<evidence type="ECO:0000259" key="6">
    <source>
        <dbReference type="Pfam" id="PF01276"/>
    </source>
</evidence>
<gene>
    <name evidence="8" type="ORF">FBF83_19680</name>
</gene>
<dbReference type="PANTHER" id="PTHR43277:SF3">
    <property type="entry name" value="DECARBOXYLASE, PUTATIVE-RELATED"/>
    <property type="match status" value="1"/>
</dbReference>
<dbReference type="GO" id="GO:0008483">
    <property type="term" value="F:transaminase activity"/>
    <property type="evidence" value="ECO:0007669"/>
    <property type="project" value="UniProtKB-KW"/>
</dbReference>
<dbReference type="PANTHER" id="PTHR43277">
    <property type="entry name" value="ARGININE DECARBOXYLASE"/>
    <property type="match status" value="1"/>
</dbReference>
<keyword evidence="5" id="KW-0456">Lyase</keyword>
<dbReference type="AlphaFoldDB" id="A0A4U1M9M9"/>
<evidence type="ECO:0000256" key="5">
    <source>
        <dbReference type="ARBA" id="ARBA00023239"/>
    </source>
</evidence>
<dbReference type="InterPro" id="IPR052357">
    <property type="entry name" value="Orn_Lys_Arg_decarboxylase-I"/>
</dbReference>
<dbReference type="Pfam" id="PF01276">
    <property type="entry name" value="OKR_DC_1"/>
    <property type="match status" value="1"/>
</dbReference>
<proteinExistence type="inferred from homology"/>
<sequence>MKHHIERAPLFEALTKWKDKKPVSFHVPGHKNGTVFSKYWNADQLYRSLLSIDATELTGLDDLHAADGPIREAEHLTADLYGSIDSRFLVGGSTAGNLAMLMAVCTEGDLVFVQKNCHKSVLNGIRLSKARPIFLSPVVDSESQVATGLTIESLKKAIARYPSVKALVLTNPNYYGMTIDLKPIISYAHEHGVAVLVDEAHGAHYAREPFFPRSAVHYGADLVVQSAHKTLPAMTMGSYLHIGHECYRNAINDYLEIFQSSSPSYPIMGSLDLARHYLSSLSDEQLENLLREINKFRQQLKELSGITVIGKNGIAYDRLDPLKITVQVRGISGYELAAQLEEEEIFVELADPLNVLLVCPLAYLPDHFEKTRNAFEQISSRIDPTITDMTLQPVTWMEEDMTFPAYSFKELDTMNKKEIDFEKAAGAIAARAIIPYPPGIPIVMPGERISVGKIRMLATVIKGGGHVQGFKENMIEIAIEEE</sequence>
<comment type="caution">
    <text evidence="8">The sequence shown here is derived from an EMBL/GenBank/DDBJ whole genome shotgun (WGS) entry which is preliminary data.</text>
</comment>
<dbReference type="SUPFAM" id="SSF53383">
    <property type="entry name" value="PLP-dependent transferases"/>
    <property type="match status" value="1"/>
</dbReference>
<keyword evidence="4" id="KW-0663">Pyridoxal phosphate</keyword>
<evidence type="ECO:0000313" key="9">
    <source>
        <dbReference type="Proteomes" id="UP000310541"/>
    </source>
</evidence>
<dbReference type="Gene3D" id="3.90.100.10">
    <property type="entry name" value="Orn/Lys/Arg decarboxylase, C-terminal domain"/>
    <property type="match status" value="1"/>
</dbReference>
<organism evidence="8 9">
    <name type="scientific">Guptibacillus hwajinpoensis</name>
    <dbReference type="NCBI Taxonomy" id="208199"/>
    <lineage>
        <taxon>Bacteria</taxon>
        <taxon>Bacillati</taxon>
        <taxon>Bacillota</taxon>
        <taxon>Bacilli</taxon>
        <taxon>Bacillales</taxon>
        <taxon>Guptibacillaceae</taxon>
        <taxon>Guptibacillus</taxon>
    </lineage>
</organism>